<evidence type="ECO:0000256" key="7">
    <source>
        <dbReference type="ARBA" id="ARBA00022917"/>
    </source>
</evidence>
<feature type="chain" id="PRO_5002269980" description="Eukaryotic translation initiation factor 2A" evidence="10">
    <location>
        <begin position="20"/>
        <end position="608"/>
    </location>
</feature>
<dbReference type="GO" id="GO:0003729">
    <property type="term" value="F:mRNA binding"/>
    <property type="evidence" value="ECO:0007669"/>
    <property type="project" value="TreeGrafter"/>
</dbReference>
<dbReference type="Gene3D" id="2.130.10.10">
    <property type="entry name" value="YVTN repeat-like/Quinoprotein amine dehydrogenase"/>
    <property type="match status" value="1"/>
</dbReference>
<keyword evidence="3 8" id="KW-0396">Initiation factor</keyword>
<proteinExistence type="inferred from homology"/>
<evidence type="ECO:0000256" key="5">
    <source>
        <dbReference type="ARBA" id="ARBA00022737"/>
    </source>
</evidence>
<evidence type="ECO:0000256" key="9">
    <source>
        <dbReference type="SAM" id="MobiDB-lite"/>
    </source>
</evidence>
<dbReference type="FunCoup" id="A0A0D2WK52">
    <property type="interactions" value="671"/>
</dbReference>
<evidence type="ECO:0000256" key="3">
    <source>
        <dbReference type="ARBA" id="ARBA00022540"/>
    </source>
</evidence>
<evidence type="ECO:0000256" key="10">
    <source>
        <dbReference type="SAM" id="SignalP"/>
    </source>
</evidence>
<keyword evidence="6 8" id="KW-0810">Translation regulation</keyword>
<evidence type="ECO:0000259" key="11">
    <source>
        <dbReference type="PROSITE" id="PS50835"/>
    </source>
</evidence>
<dbReference type="GO" id="GO:0043022">
    <property type="term" value="F:ribosome binding"/>
    <property type="evidence" value="ECO:0007669"/>
    <property type="project" value="UniProtKB-UniRule"/>
</dbReference>
<dbReference type="InterPro" id="IPR015943">
    <property type="entry name" value="WD40/YVTN_repeat-like_dom_sf"/>
</dbReference>
<dbReference type="GO" id="GO:0022627">
    <property type="term" value="C:cytosolic small ribosomal subunit"/>
    <property type="evidence" value="ECO:0007669"/>
    <property type="project" value="TreeGrafter"/>
</dbReference>
<protein>
    <recommendedName>
        <fullName evidence="2 8">Eukaryotic translation initiation factor 2A</fullName>
        <shortName evidence="8">eIF-2A</shortName>
    </recommendedName>
</protein>
<organism evidence="12 13">
    <name type="scientific">Capsaspora owczarzaki (strain ATCC 30864)</name>
    <dbReference type="NCBI Taxonomy" id="595528"/>
    <lineage>
        <taxon>Eukaryota</taxon>
        <taxon>Filasterea</taxon>
        <taxon>Capsaspora</taxon>
    </lineage>
</organism>
<dbReference type="AlphaFoldDB" id="A0A0D2WK52"/>
<evidence type="ECO:0000256" key="1">
    <source>
        <dbReference type="ARBA" id="ARBA00009573"/>
    </source>
</evidence>
<evidence type="ECO:0000313" key="12">
    <source>
        <dbReference type="EMBL" id="KJE89938.1"/>
    </source>
</evidence>
<dbReference type="STRING" id="595528.A0A0D2WK52"/>
<dbReference type="PROSITE" id="PS50835">
    <property type="entry name" value="IG_LIKE"/>
    <property type="match status" value="1"/>
</dbReference>
<keyword evidence="5" id="KW-0677">Repeat</keyword>
<name>A0A0D2WK52_CAPO3</name>
<feature type="signal peptide" evidence="10">
    <location>
        <begin position="1"/>
        <end position="19"/>
    </location>
</feature>
<dbReference type="Pfam" id="PF08662">
    <property type="entry name" value="eIF2A"/>
    <property type="match status" value="1"/>
</dbReference>
<feature type="region of interest" description="Disordered" evidence="9">
    <location>
        <begin position="473"/>
        <end position="556"/>
    </location>
</feature>
<keyword evidence="7 8" id="KW-0648">Protein biosynthesis</keyword>
<feature type="region of interest" description="Disordered" evidence="9">
    <location>
        <begin position="437"/>
        <end position="456"/>
    </location>
</feature>
<reference evidence="13" key="1">
    <citation type="submission" date="2011-02" db="EMBL/GenBank/DDBJ databases">
        <title>The Genome Sequence of Capsaspora owczarzaki ATCC 30864.</title>
        <authorList>
            <person name="Russ C."/>
            <person name="Cuomo C."/>
            <person name="Burger G."/>
            <person name="Gray M.W."/>
            <person name="Holland P.W.H."/>
            <person name="King N."/>
            <person name="Lang F.B.F."/>
            <person name="Roger A.J."/>
            <person name="Ruiz-Trillo I."/>
            <person name="Young S.K."/>
            <person name="Zeng Q."/>
            <person name="Gargeya S."/>
            <person name="Alvarado L."/>
            <person name="Berlin A."/>
            <person name="Chapman S.B."/>
            <person name="Chen Z."/>
            <person name="Freedman E."/>
            <person name="Gellesch M."/>
            <person name="Goldberg J."/>
            <person name="Griggs A."/>
            <person name="Gujja S."/>
            <person name="Heilman E."/>
            <person name="Heiman D."/>
            <person name="Howarth C."/>
            <person name="Mehta T."/>
            <person name="Neiman D."/>
            <person name="Pearson M."/>
            <person name="Roberts A."/>
            <person name="Saif S."/>
            <person name="Shea T."/>
            <person name="Shenoy N."/>
            <person name="Sisk P."/>
            <person name="Stolte C."/>
            <person name="Sykes S."/>
            <person name="White J."/>
            <person name="Yandava C."/>
            <person name="Haas B."/>
            <person name="Nusbaum C."/>
            <person name="Birren B."/>
        </authorList>
    </citation>
    <scope>NUCLEOTIDE SEQUENCE</scope>
    <source>
        <strain evidence="13">ATCC 30864</strain>
    </source>
</reference>
<dbReference type="Proteomes" id="UP000008743">
    <property type="component" value="Unassembled WGS sequence"/>
</dbReference>
<dbReference type="InterPro" id="IPR011387">
    <property type="entry name" value="TIF2A"/>
</dbReference>
<dbReference type="PANTHER" id="PTHR13227">
    <property type="entry name" value="EUKARYOTIC TRANSLATION INITIATION FACTOR 2A"/>
    <property type="match status" value="1"/>
</dbReference>
<dbReference type="GO" id="GO:0003743">
    <property type="term" value="F:translation initiation factor activity"/>
    <property type="evidence" value="ECO:0007669"/>
    <property type="project" value="UniProtKB-UniRule"/>
</dbReference>
<evidence type="ECO:0000256" key="6">
    <source>
        <dbReference type="ARBA" id="ARBA00022845"/>
    </source>
</evidence>
<dbReference type="eggNOG" id="KOG2315">
    <property type="taxonomic scope" value="Eukaryota"/>
</dbReference>
<dbReference type="InterPro" id="IPR007110">
    <property type="entry name" value="Ig-like_dom"/>
</dbReference>
<feature type="compositionally biased region" description="Low complexity" evidence="9">
    <location>
        <begin position="522"/>
        <end position="547"/>
    </location>
</feature>
<evidence type="ECO:0000313" key="13">
    <source>
        <dbReference type="Proteomes" id="UP000008743"/>
    </source>
</evidence>
<keyword evidence="4" id="KW-0853">WD repeat</keyword>
<keyword evidence="10" id="KW-0732">Signal</keyword>
<dbReference type="InParanoid" id="A0A0D2WK52"/>
<dbReference type="GO" id="GO:0000049">
    <property type="term" value="F:tRNA binding"/>
    <property type="evidence" value="ECO:0007669"/>
    <property type="project" value="UniProtKB-UniRule"/>
</dbReference>
<evidence type="ECO:0000256" key="8">
    <source>
        <dbReference type="PIRNR" id="PIRNR017222"/>
    </source>
</evidence>
<dbReference type="PIRSF" id="PIRSF017222">
    <property type="entry name" value="eIF2A"/>
    <property type="match status" value="1"/>
</dbReference>
<dbReference type="OrthoDB" id="2194683at2759"/>
<evidence type="ECO:0000256" key="2">
    <source>
        <dbReference type="ARBA" id="ARBA00013819"/>
    </source>
</evidence>
<dbReference type="EMBL" id="KE346361">
    <property type="protein sequence ID" value="KJE89938.1"/>
    <property type="molecule type" value="Genomic_DNA"/>
</dbReference>
<gene>
    <name evidence="12" type="ORF">CAOG_001337</name>
</gene>
<feature type="domain" description="Ig-like" evidence="11">
    <location>
        <begin position="218"/>
        <end position="290"/>
    </location>
</feature>
<dbReference type="RefSeq" id="XP_004349857.2">
    <property type="nucleotide sequence ID" value="XM_004349807.2"/>
</dbReference>
<keyword evidence="13" id="KW-1185">Reference proteome</keyword>
<sequence>MAASAAPALLTLAIRGTQGVQLLHGPPQAGTPVPGFPAESSNACRSMGFSKDGSLFAWTNSTGVTIVPVGSNQAQPVCVLPRPNTLSVLFSPRNTFVALWERYFTRVEGQEGEPNLTIWSIANGEMLASFIAKSIDNWQPQWSDDESLFARNVTNEVQFYEGRNFGTIAQRLRVPGLAGFALSPGQAPYRLTIYVPAIKGSAAYVRMFQYPMFEGPNTCLANKSFFRSDKVNMSWNSTGTAVLVSTVTDVDKNDKSYYGETNLYFISAKGDYDCNVPLAKEGPIYDVTWSPNGREFVVVYGFMPAKATLYDYRCEPIFDFGTGPRNTVRFSPQGHILCIAGFGNLRGYMEMWDRKNLKMVCKPQAADSTSFEWMPDGEHILTATTAPRLRVGNQFKITHYTGTLVLQQDFQELWEVKARPFSPNPFPAKAVVAPLPASDSASTSAPPKAAYIPPHLRGKVNAQPAFKLHDEDEAPKDLSKPASEAVDASKLSKAALKNKKKRESKAKNKAGDGAEDDEETAAEATAAPAPAPAPEVAAAPVAAAAAPVSTSDLSETEKKIRNLVKKLRAVEDLKAAQAAGKKLELNQLEKLGTEAALRAEIAALEKKK</sequence>
<dbReference type="GO" id="GO:0006417">
    <property type="term" value="P:regulation of translation"/>
    <property type="evidence" value="ECO:0007669"/>
    <property type="project" value="UniProtKB-KW"/>
</dbReference>
<dbReference type="PhylomeDB" id="A0A0D2WK52"/>
<dbReference type="SUPFAM" id="SSF82171">
    <property type="entry name" value="DPP6 N-terminal domain-like"/>
    <property type="match status" value="1"/>
</dbReference>
<evidence type="ECO:0000256" key="4">
    <source>
        <dbReference type="ARBA" id="ARBA00022574"/>
    </source>
</evidence>
<feature type="compositionally biased region" description="Low complexity" evidence="9">
    <location>
        <begin position="437"/>
        <end position="450"/>
    </location>
</feature>
<comment type="similarity">
    <text evidence="1 8">Belongs to the WD repeat EIF2A family.</text>
</comment>
<dbReference type="InterPro" id="IPR013979">
    <property type="entry name" value="TIF_beta_prop-like"/>
</dbReference>
<comment type="function">
    <text evidence="8">Functions in the early steps of protein synthesis of a small number of specific mRNAs. Acts by directing the binding of methionyl-tRNAi to 40S ribosomal subunits. In contrast to the eIF-2 complex, it binds methionyl-tRNAi to 40S subunits in a codon-dependent manner, whereas the eIF-2 complex binds methionyl-tRNAi to 40S subunits in a GTP-dependent manner.</text>
</comment>
<accession>A0A0D2WK52</accession>
<dbReference type="PANTHER" id="PTHR13227:SF0">
    <property type="entry name" value="EUKARYOTIC TRANSLATION INITIATION FACTOR 2A"/>
    <property type="match status" value="1"/>
</dbReference>